<sequence length="1825" mass="205358">MFVRDRRPRSALRLLCNAAAGCSVAGLALLAEERRRRIAIAQKIVENGRRLQAYKAYHGNAALAVFDNDPPWDFAADPPAQHQHQHQQQQQQYFGRDASSANHAEPQAHNQTPTLTNEEWRSRGRVKRSLPTSSPTPVDEAPRNTYRLPEPFPLDHWRTRMQSSTDRPRNLPFAQSEPHDISFPSEQPNPPSLDIQDTTSMPTPSEFIAEQTPDVEYDEEWARSTAVKEIQRALKTGLQLRMARAESDEERIKVYAELLAYFNTHDEFIFAPLRNFVLFLRGRRGNRTRAEKNGNLWDQLTKKANWDMQAACDTPGRLRSNDRIATSLASKAAFNLRNEPSDSRQSSLGRHILHFLELQRPDEAYLVLTMARSSIFGPLELPLRNAVRSLIDTFKALLCPTLVLELHRMLARMNHDVSLLRDDLDFLLRNESGSTRLSVCQSLLTDSMSGASDRKVESSAYLTAVLEWLLENDGFAAAAYVFTALNLHGAPLNDIDTGISRLIQSQAQSVTPKDNNAKTTNIDSPTAAQPQSSSHTSRSPEAAAFDRHENVLARILRKPTQRLSAATRDVRLKIIHYFGRSRTGRDDKSKERFMVNFGYKLLPSDVLMSECSENPAFCNRKALRFMLQGWSKLAEHECDSDYHHKIITLYESISDPEALADIHSHTATDLYTAFAEAGSLKQMQRALRVWRKSYDSDRRLGITSTSRRPRYVNHAHFQTVKRAWIATRNIDVVERMFMDIEPTLTRSVDSLVVYHGIVLTCIEAKQLQRAEVYITSMERHVKRATPTTVLFLRTLVEAARGNWTGIEELLESTQESDKLLSRVPDSAAPKSVFDAHSIALESQSLALDALLTQSCVQHSAQVTLSLASVIQRRFRVAFSEEILQQILHKLVSEENSQGLPEWLKLCAPSSNKVSVGKDTTRLLYDRLALPLDPNLETSRSTRNYSVALTQAFQALDDEKTSGAQSMSNLNSNHATRAVIRAMQAELDQNQPAKALALYHESLIDGLPLSPEHLSMAVDACARTYDGSTEQAMDMVKSAETHGLDCRQARRVILLHDLKKQPMSFAYALSIVFDSCESGNGGNVLNTEVLITILERFASQGDFSTALDIFKKVQASDNGKQDSFNISLMATLMDLYIRRYTIYQDTISGGQEIPGVSWVHQTVCATMRPDIKYLRVLTSGKNKSDPNLTDFTSELAKLHMETKAKLHEQRKQSWTFFEEFSKLFEPHYEAIGNISKLADSKASETMEHHHREDKTLQSKEPATKEIKPTDGTATKPLPVTLLSGFLGSGKTTLLKHILTSPAHGLKIAVIVNDMGAINVDAALIKQHHHSISTMPDTVVELQNGCICCTLRSDLLVELVALAKSGRCDYIVVESSGISEPEQVAETFDARLAAVLGGDGGGVNSNDGDDRLGEAGLDAELRATLREVEAAGGLQRFARLDTCVTVVDAFTLFNDFDTVDLLSDRRGDVTKEDERTVSDLLVDQLEFADVVIVNKVDMVAAAMVEEILRLVARLNHRARVLTCSHARVDVGEILGTGLFSMEKAQTGYGWLQDLHEMTLRDVNGKQVLAPKPETDEYNVRNFVYARRRPFEPRRLFDLVKDVFVLQVPEEEEEEEEEERKDADGKQDTQNGDDEEQDMTRPDTPDTEVCSSEDDSDEEMKDAPVLKSPEEIVRIRRAHPLFSRLFRSKGEFWLATRPSQAGDWSQAGAMLTLSGGRQWFCLQPKNEWGSDDPEITRLIEHDMQGKWGDRKQEIVFIGENLDEAVLSKALDKCLLNDEEMEKFETIMGRKTIDEDDRLDQLNDLFEDGFPDWPVEGEDEHEHEHPHKH</sequence>
<evidence type="ECO:0000259" key="2">
    <source>
        <dbReference type="SMART" id="SM00833"/>
    </source>
</evidence>
<feature type="region of interest" description="Disordered" evidence="1">
    <location>
        <begin position="1805"/>
        <end position="1825"/>
    </location>
</feature>
<feature type="compositionally biased region" description="Low complexity" evidence="1">
    <location>
        <begin position="70"/>
        <end position="92"/>
    </location>
</feature>
<name>A0A5N6L4T2_9ROSI</name>
<feature type="region of interest" description="Disordered" evidence="1">
    <location>
        <begin position="1605"/>
        <end position="1663"/>
    </location>
</feature>
<dbReference type="OrthoDB" id="550606at2759"/>
<dbReference type="SUPFAM" id="SSF90002">
    <property type="entry name" value="Hypothetical protein YjiA, C-terminal domain"/>
    <property type="match status" value="1"/>
</dbReference>
<dbReference type="SMART" id="SM00833">
    <property type="entry name" value="CobW_C"/>
    <property type="match status" value="1"/>
</dbReference>
<evidence type="ECO:0000256" key="1">
    <source>
        <dbReference type="SAM" id="MobiDB-lite"/>
    </source>
</evidence>
<dbReference type="InterPro" id="IPR051927">
    <property type="entry name" value="Zn_Chap_cDPG_Synth"/>
</dbReference>
<keyword evidence="4" id="KW-1185">Reference proteome</keyword>
<feature type="compositionally biased region" description="Polar residues" evidence="1">
    <location>
        <begin position="506"/>
        <end position="539"/>
    </location>
</feature>
<feature type="compositionally biased region" description="Polar residues" evidence="1">
    <location>
        <begin position="108"/>
        <end position="117"/>
    </location>
</feature>
<dbReference type="InterPro" id="IPR011629">
    <property type="entry name" value="CobW-like_C"/>
</dbReference>
<evidence type="ECO:0000313" key="4">
    <source>
        <dbReference type="Proteomes" id="UP000327013"/>
    </source>
</evidence>
<feature type="compositionally biased region" description="Acidic residues" evidence="1">
    <location>
        <begin position="1606"/>
        <end position="1616"/>
    </location>
</feature>
<evidence type="ECO:0000313" key="3">
    <source>
        <dbReference type="EMBL" id="KAB8801892.1"/>
    </source>
</evidence>
<accession>A0A5N6L4T2</accession>
<feature type="region of interest" description="Disordered" evidence="1">
    <location>
        <begin position="70"/>
        <end position="191"/>
    </location>
</feature>
<feature type="compositionally biased region" description="Acidic residues" evidence="1">
    <location>
        <begin position="1648"/>
        <end position="1657"/>
    </location>
</feature>
<feature type="compositionally biased region" description="Basic and acidic residues" evidence="1">
    <location>
        <begin position="1816"/>
        <end position="1825"/>
    </location>
</feature>
<proteinExistence type="predicted"/>
<dbReference type="InterPro" id="IPR003495">
    <property type="entry name" value="CobW/HypB/UreG_nucleotide-bd"/>
</dbReference>
<feature type="compositionally biased region" description="Basic and acidic residues" evidence="1">
    <location>
        <begin position="1240"/>
        <end position="1267"/>
    </location>
</feature>
<dbReference type="PANTHER" id="PTHR43603">
    <property type="entry name" value="COBW DOMAIN-CONTAINING PROTEIN DDB_G0274527"/>
    <property type="match status" value="1"/>
</dbReference>
<dbReference type="InterPro" id="IPR027417">
    <property type="entry name" value="P-loop_NTPase"/>
</dbReference>
<protein>
    <recommendedName>
        <fullName evidence="2">CobW C-terminal domain-containing protein</fullName>
    </recommendedName>
</protein>
<comment type="caution">
    <text evidence="3">The sequence shown here is derived from an EMBL/GenBank/DDBJ whole genome shotgun (WGS) entry which is preliminary data.</text>
</comment>
<feature type="compositionally biased region" description="Acidic residues" evidence="1">
    <location>
        <begin position="1805"/>
        <end position="1815"/>
    </location>
</feature>
<reference evidence="3 4" key="1">
    <citation type="submission" date="2019-06" db="EMBL/GenBank/DDBJ databases">
        <title>A chromosomal-level reference genome of Carpinus fangiana (Coryloideae, Betulaceae).</title>
        <authorList>
            <person name="Yang X."/>
            <person name="Wang Z."/>
            <person name="Zhang L."/>
            <person name="Hao G."/>
            <person name="Liu J."/>
            <person name="Yang Y."/>
        </authorList>
    </citation>
    <scope>NUCLEOTIDE SEQUENCE [LARGE SCALE GENOMIC DNA]</scope>
    <source>
        <strain evidence="3">Cfa_2016G</strain>
        <tissue evidence="3">Leaf</tissue>
    </source>
</reference>
<dbReference type="Pfam" id="PF02492">
    <property type="entry name" value="cobW"/>
    <property type="match status" value="2"/>
</dbReference>
<dbReference type="Proteomes" id="UP000327013">
    <property type="component" value="Unassembled WGS sequence"/>
</dbReference>
<dbReference type="Gene3D" id="3.40.50.300">
    <property type="entry name" value="P-loop containing nucleotide triphosphate hydrolases"/>
    <property type="match status" value="1"/>
</dbReference>
<dbReference type="CDD" id="cd03112">
    <property type="entry name" value="CobW-like"/>
    <property type="match status" value="1"/>
</dbReference>
<dbReference type="EMBL" id="VIBQ01000107">
    <property type="protein sequence ID" value="KAB8801892.1"/>
    <property type="molecule type" value="Genomic_DNA"/>
</dbReference>
<dbReference type="Pfam" id="PF07683">
    <property type="entry name" value="CobW_C"/>
    <property type="match status" value="1"/>
</dbReference>
<gene>
    <name evidence="3" type="ORF">FH972_026713</name>
</gene>
<feature type="domain" description="CobW C-terminal" evidence="2">
    <location>
        <begin position="1577"/>
        <end position="1771"/>
    </location>
</feature>
<dbReference type="PANTHER" id="PTHR43603:SF1">
    <property type="entry name" value="ZINC-REGULATED GTPASE METALLOPROTEIN ACTIVATOR 1"/>
    <property type="match status" value="1"/>
</dbReference>
<dbReference type="SUPFAM" id="SSF52540">
    <property type="entry name" value="P-loop containing nucleoside triphosphate hydrolases"/>
    <property type="match status" value="1"/>
</dbReference>
<organism evidence="3 4">
    <name type="scientific">Carpinus fangiana</name>
    <dbReference type="NCBI Taxonomy" id="176857"/>
    <lineage>
        <taxon>Eukaryota</taxon>
        <taxon>Viridiplantae</taxon>
        <taxon>Streptophyta</taxon>
        <taxon>Embryophyta</taxon>
        <taxon>Tracheophyta</taxon>
        <taxon>Spermatophyta</taxon>
        <taxon>Magnoliopsida</taxon>
        <taxon>eudicotyledons</taxon>
        <taxon>Gunneridae</taxon>
        <taxon>Pentapetalae</taxon>
        <taxon>rosids</taxon>
        <taxon>fabids</taxon>
        <taxon>Fagales</taxon>
        <taxon>Betulaceae</taxon>
        <taxon>Carpinus</taxon>
    </lineage>
</organism>
<feature type="region of interest" description="Disordered" evidence="1">
    <location>
        <begin position="506"/>
        <end position="544"/>
    </location>
</feature>
<feature type="region of interest" description="Disordered" evidence="1">
    <location>
        <begin position="1240"/>
        <end position="1272"/>
    </location>
</feature>